<dbReference type="Gene3D" id="1.10.472.80">
    <property type="entry name" value="Ypt/Rab-GAP domain of gyp1p, domain 3"/>
    <property type="match status" value="1"/>
</dbReference>
<protein>
    <recommendedName>
        <fullName evidence="4">Rab-GAP TBC domain-containing protein</fullName>
    </recommendedName>
</protein>
<dbReference type="EMBL" id="CALNXI010000602">
    <property type="protein sequence ID" value="CAH3029943.1"/>
    <property type="molecule type" value="Genomic_DNA"/>
</dbReference>
<feature type="region of interest" description="Disordered" evidence="1">
    <location>
        <begin position="454"/>
        <end position="511"/>
    </location>
</feature>
<evidence type="ECO:0000256" key="1">
    <source>
        <dbReference type="SAM" id="MobiDB-lite"/>
    </source>
</evidence>
<comment type="caution">
    <text evidence="2">The sequence shown here is derived from an EMBL/GenBank/DDBJ whole genome shotgun (WGS) entry which is preliminary data.</text>
</comment>
<reference evidence="2 3" key="1">
    <citation type="submission" date="2022-05" db="EMBL/GenBank/DDBJ databases">
        <authorList>
            <consortium name="Genoscope - CEA"/>
            <person name="William W."/>
        </authorList>
    </citation>
    <scope>NUCLEOTIDE SEQUENCE [LARGE SCALE GENOMIC DNA]</scope>
</reference>
<dbReference type="Proteomes" id="UP001159427">
    <property type="component" value="Unassembled WGS sequence"/>
</dbReference>
<feature type="compositionally biased region" description="Basic and acidic residues" evidence="1">
    <location>
        <begin position="583"/>
        <end position="592"/>
    </location>
</feature>
<organism evidence="2 3">
    <name type="scientific">Porites evermanni</name>
    <dbReference type="NCBI Taxonomy" id="104178"/>
    <lineage>
        <taxon>Eukaryota</taxon>
        <taxon>Metazoa</taxon>
        <taxon>Cnidaria</taxon>
        <taxon>Anthozoa</taxon>
        <taxon>Hexacorallia</taxon>
        <taxon>Scleractinia</taxon>
        <taxon>Fungiina</taxon>
        <taxon>Poritidae</taxon>
        <taxon>Porites</taxon>
    </lineage>
</organism>
<proteinExistence type="predicted"/>
<keyword evidence="3" id="KW-1185">Reference proteome</keyword>
<evidence type="ECO:0000313" key="2">
    <source>
        <dbReference type="EMBL" id="CAH3029943.1"/>
    </source>
</evidence>
<dbReference type="SUPFAM" id="SSF47923">
    <property type="entry name" value="Ypt/Rab-GAP domain of gyp1p"/>
    <property type="match status" value="1"/>
</dbReference>
<feature type="region of interest" description="Disordered" evidence="1">
    <location>
        <begin position="550"/>
        <end position="592"/>
    </location>
</feature>
<evidence type="ECO:0008006" key="4">
    <source>
        <dbReference type="Google" id="ProtNLM"/>
    </source>
</evidence>
<sequence length="683" mass="78874">MASTTTRLPPWLLLSKEDIVKSSEWKDLTSELFDAVQQQLTESHVSYFSDLTDSEKIMFLDRAAKLVRDGSSYRNLTGKVSRVLDQNLNEEVTQKVVDPSNKQTKTELLLQEASSASIQLLQRWPALRTKLFACLNRPLPKDLRKAIWKMFLANPIVRQEYLEKALRNKQETISAHDTAISQKCHAFLSLESASPRELVSHPAVLAVMKSALSYRHVVLKHTSAMADTDYLLVLPFLKALVADDGDKPVDAEEIAGFIEAYFTFMDRRSPLMRDSRSKEFFSAQKQYGNKMTAALDAKDKQLLSSLQRLLLPDKTVPLGESLAALLRSYARCVFVGFLSLDVVCYIWDQYILSMKLPSFDCIATFSTALLMLLRDQILKCRNAKEVEEMLLAESKNLTIRDFQTVIDRHFMEDWKRQITEEVHGSELPLVDPVATVGRSAEPWSMWFRAEPPSRQRVEDRRQTREEREEERRRKLAEQRREEARKRREEEEQMRHREQEMRREFETEKKREKGQLVALERELERERNERASVEKEKDDEIVRLQAELARLGGTSAPSPRGMSSSAAPSVNTPHPSEPSPEPSRSSHQEAEDLVRSLIGGTLRSLDLVAHGTEEQRTNLDVVTREALDRNSLQYREAERELFGRELEAEEWDRMKEEERSEKTNELMKRLKDKRKLRLNAAAVQ</sequence>
<name>A0ABN8MPB7_9CNID</name>
<accession>A0ABN8MPB7</accession>
<evidence type="ECO:0000313" key="3">
    <source>
        <dbReference type="Proteomes" id="UP001159427"/>
    </source>
</evidence>
<feature type="compositionally biased region" description="Polar residues" evidence="1">
    <location>
        <begin position="554"/>
        <end position="571"/>
    </location>
</feature>
<gene>
    <name evidence="2" type="ORF">PEVE_00037147</name>
</gene>
<dbReference type="InterPro" id="IPR035969">
    <property type="entry name" value="Rab-GAP_TBC_sf"/>
</dbReference>